<name>A0A0G0HUV9_9BACT</name>
<reference evidence="5 6" key="1">
    <citation type="journal article" date="2015" name="Nature">
        <title>rRNA introns, odd ribosomes, and small enigmatic genomes across a large radiation of phyla.</title>
        <authorList>
            <person name="Brown C.T."/>
            <person name="Hug L.A."/>
            <person name="Thomas B.C."/>
            <person name="Sharon I."/>
            <person name="Castelle C.J."/>
            <person name="Singh A."/>
            <person name="Wilkins M.J."/>
            <person name="Williams K.H."/>
            <person name="Banfield J.F."/>
        </authorList>
    </citation>
    <scope>NUCLEOTIDE SEQUENCE [LARGE SCALE GENOMIC DNA]</scope>
</reference>
<dbReference type="GO" id="GO:0003677">
    <property type="term" value="F:DNA binding"/>
    <property type="evidence" value="ECO:0007669"/>
    <property type="project" value="InterPro"/>
</dbReference>
<dbReference type="Gene3D" id="3.40.50.150">
    <property type="entry name" value="Vaccinia Virus protein VP39"/>
    <property type="match status" value="2"/>
</dbReference>
<comment type="similarity">
    <text evidence="3">Belongs to the N(4)/N(6)-methyltransferase family.</text>
</comment>
<dbReference type="GO" id="GO:0005737">
    <property type="term" value="C:cytoplasm"/>
    <property type="evidence" value="ECO:0007669"/>
    <property type="project" value="TreeGrafter"/>
</dbReference>
<sequence>MAKFNDINLKFWKKSEVWTDSLWIIPERDKTGKHSGFYHGNFVPQIPHQLILRYTKKDEVVFDPFLGSGTTAYEAESLNRNFIGIDIQKKLVGYVKKNISAKENFSKLIVGDSTKIATFDKVQKNLKDQAVKKVQFVILHPPYADIIKFSKLKGDLSNTRSLEEFLEKFSFVLKNCIEILDDGRYLAIVVGDKYTAGKWIPLGFHCMNAGGKLGLILKGIIIKNISGNRAKQNKEAIWRYRALSSDYYIFKHEYIFIFKKNDGKH</sequence>
<evidence type="ECO:0000256" key="3">
    <source>
        <dbReference type="RuleBase" id="RU362026"/>
    </source>
</evidence>
<gene>
    <name evidence="5" type="ORF">US67_C0063G0001</name>
</gene>
<feature type="domain" description="DNA methylase N-4/N-6" evidence="4">
    <location>
        <begin position="13"/>
        <end position="95"/>
    </location>
</feature>
<evidence type="ECO:0000256" key="2">
    <source>
        <dbReference type="ARBA" id="ARBA00022679"/>
    </source>
</evidence>
<dbReference type="GO" id="GO:0032259">
    <property type="term" value="P:methylation"/>
    <property type="evidence" value="ECO:0007669"/>
    <property type="project" value="UniProtKB-KW"/>
</dbReference>
<evidence type="ECO:0000256" key="1">
    <source>
        <dbReference type="ARBA" id="ARBA00022603"/>
    </source>
</evidence>
<evidence type="ECO:0000313" key="6">
    <source>
        <dbReference type="Proteomes" id="UP000034366"/>
    </source>
</evidence>
<comment type="caution">
    <text evidence="5">The sequence shown here is derived from an EMBL/GenBank/DDBJ whole genome shotgun (WGS) entry which is preliminary data.</text>
</comment>
<dbReference type="GO" id="GO:0009007">
    <property type="term" value="F:site-specific DNA-methyltransferase (adenine-specific) activity"/>
    <property type="evidence" value="ECO:0007669"/>
    <property type="project" value="TreeGrafter"/>
</dbReference>
<evidence type="ECO:0000259" key="4">
    <source>
        <dbReference type="Pfam" id="PF01555"/>
    </source>
</evidence>
<dbReference type="Proteomes" id="UP000034366">
    <property type="component" value="Unassembled WGS sequence"/>
</dbReference>
<keyword evidence="2" id="KW-0808">Transferase</keyword>
<evidence type="ECO:0000313" key="5">
    <source>
        <dbReference type="EMBL" id="KKQ46948.1"/>
    </source>
</evidence>
<dbReference type="SUPFAM" id="SSF53335">
    <property type="entry name" value="S-adenosyl-L-methionine-dependent methyltransferases"/>
    <property type="match status" value="2"/>
</dbReference>
<dbReference type="InterPro" id="IPR001091">
    <property type="entry name" value="RM_Methyltransferase"/>
</dbReference>
<dbReference type="PANTHER" id="PTHR13370">
    <property type="entry name" value="RNA METHYLASE-RELATED"/>
    <property type="match status" value="1"/>
</dbReference>
<dbReference type="EC" id="2.1.1.-" evidence="3"/>
<dbReference type="EMBL" id="LBTW01000063">
    <property type="protein sequence ID" value="KKQ46948.1"/>
    <property type="molecule type" value="Genomic_DNA"/>
</dbReference>
<proteinExistence type="inferred from homology"/>
<accession>A0A0G0HUV9</accession>
<dbReference type="GO" id="GO:0008170">
    <property type="term" value="F:N-methyltransferase activity"/>
    <property type="evidence" value="ECO:0007669"/>
    <property type="project" value="InterPro"/>
</dbReference>
<dbReference type="AlphaFoldDB" id="A0A0G0HUV9"/>
<keyword evidence="1 5" id="KW-0489">Methyltransferase</keyword>
<dbReference type="PRINTS" id="PR00508">
    <property type="entry name" value="S21N4MTFRASE"/>
</dbReference>
<dbReference type="InterPro" id="IPR002941">
    <property type="entry name" value="DNA_methylase_N4/N6"/>
</dbReference>
<feature type="domain" description="DNA methylase N-4/N-6" evidence="4">
    <location>
        <begin position="134"/>
        <end position="262"/>
    </location>
</feature>
<organism evidence="5 6">
    <name type="scientific">Candidatus Woesebacteria bacterium GW2011_GWD1_38_10</name>
    <dbReference type="NCBI Taxonomy" id="1618592"/>
    <lineage>
        <taxon>Bacteria</taxon>
        <taxon>Candidatus Woeseibacteriota</taxon>
    </lineage>
</organism>
<dbReference type="InterPro" id="IPR029063">
    <property type="entry name" value="SAM-dependent_MTases_sf"/>
</dbReference>
<dbReference type="PANTHER" id="PTHR13370:SF3">
    <property type="entry name" value="TRNA (GUANINE(10)-N2)-METHYLTRANSFERASE HOMOLOG"/>
    <property type="match status" value="1"/>
</dbReference>
<protein>
    <recommendedName>
        <fullName evidence="3">Methyltransferase</fullName>
        <ecNumber evidence="3">2.1.1.-</ecNumber>
    </recommendedName>
</protein>
<dbReference type="Pfam" id="PF01555">
    <property type="entry name" value="N6_N4_Mtase"/>
    <property type="match status" value="2"/>
</dbReference>